<dbReference type="Proteomes" id="UP000324800">
    <property type="component" value="Unassembled WGS sequence"/>
</dbReference>
<accession>A0A5J4WH91</accession>
<protein>
    <submittedName>
        <fullName evidence="1">Uncharacterized protein</fullName>
    </submittedName>
</protein>
<dbReference type="EMBL" id="SNRW01002014">
    <property type="protein sequence ID" value="KAA6394188.1"/>
    <property type="molecule type" value="Genomic_DNA"/>
</dbReference>
<dbReference type="AlphaFoldDB" id="A0A5J4WH91"/>
<comment type="caution">
    <text evidence="1">The sequence shown here is derived from an EMBL/GenBank/DDBJ whole genome shotgun (WGS) entry which is preliminary data.</text>
</comment>
<reference evidence="1 2" key="1">
    <citation type="submission" date="2019-03" db="EMBL/GenBank/DDBJ databases">
        <title>Single cell metagenomics reveals metabolic interactions within the superorganism composed of flagellate Streblomastix strix and complex community of Bacteroidetes bacteria on its surface.</title>
        <authorList>
            <person name="Treitli S.C."/>
            <person name="Kolisko M."/>
            <person name="Husnik F."/>
            <person name="Keeling P."/>
            <person name="Hampl V."/>
        </authorList>
    </citation>
    <scope>NUCLEOTIDE SEQUENCE [LARGE SCALE GENOMIC DNA]</scope>
    <source>
        <strain evidence="1">ST1C</strain>
    </source>
</reference>
<evidence type="ECO:0000313" key="2">
    <source>
        <dbReference type="Proteomes" id="UP000324800"/>
    </source>
</evidence>
<gene>
    <name evidence="1" type="ORF">EZS28_010284</name>
</gene>
<name>A0A5J4WH91_9EUKA</name>
<evidence type="ECO:0000313" key="1">
    <source>
        <dbReference type="EMBL" id="KAA6394188.1"/>
    </source>
</evidence>
<organism evidence="1 2">
    <name type="scientific">Streblomastix strix</name>
    <dbReference type="NCBI Taxonomy" id="222440"/>
    <lineage>
        <taxon>Eukaryota</taxon>
        <taxon>Metamonada</taxon>
        <taxon>Preaxostyla</taxon>
        <taxon>Oxymonadida</taxon>
        <taxon>Streblomastigidae</taxon>
        <taxon>Streblomastix</taxon>
    </lineage>
</organism>
<sequence>MVYIMSQETSSVDYANRIYKNDTRKQDRFIGMIPGNKKNQHRDRRQQSQAIMLCIFIPFKSILSVDELQSLVPVRNIPPSYPVGEVDDVSDYASHSYIKASMI</sequence>
<proteinExistence type="predicted"/>